<feature type="transmembrane region" description="Helical" evidence="1">
    <location>
        <begin position="15"/>
        <end position="32"/>
    </location>
</feature>
<keyword evidence="3" id="KW-1185">Reference proteome</keyword>
<accession>A0ABN1TLF6</accession>
<evidence type="ECO:0000313" key="2">
    <source>
        <dbReference type="EMBL" id="GAA1091036.1"/>
    </source>
</evidence>
<reference evidence="2 3" key="1">
    <citation type="journal article" date="2019" name="Int. J. Syst. Evol. Microbiol.">
        <title>The Global Catalogue of Microorganisms (GCM) 10K type strain sequencing project: providing services to taxonomists for standard genome sequencing and annotation.</title>
        <authorList>
            <consortium name="The Broad Institute Genomics Platform"/>
            <consortium name="The Broad Institute Genome Sequencing Center for Infectious Disease"/>
            <person name="Wu L."/>
            <person name="Ma J."/>
        </authorList>
    </citation>
    <scope>NUCLEOTIDE SEQUENCE [LARGE SCALE GENOMIC DNA]</scope>
    <source>
        <strain evidence="2 3">JCM 13002</strain>
    </source>
</reference>
<name>A0ABN1TLF6_9ACTN</name>
<dbReference type="EMBL" id="BAAALD010000035">
    <property type="protein sequence ID" value="GAA1091036.1"/>
    <property type="molecule type" value="Genomic_DNA"/>
</dbReference>
<feature type="transmembrane region" description="Helical" evidence="1">
    <location>
        <begin position="53"/>
        <end position="78"/>
    </location>
</feature>
<dbReference type="Proteomes" id="UP001499987">
    <property type="component" value="Unassembled WGS sequence"/>
</dbReference>
<dbReference type="RefSeq" id="WP_344624874.1">
    <property type="nucleotide sequence ID" value="NZ_BAAALD010000035.1"/>
</dbReference>
<keyword evidence="1" id="KW-0472">Membrane</keyword>
<comment type="caution">
    <text evidence="2">The sequence shown here is derived from an EMBL/GenBank/DDBJ whole genome shotgun (WGS) entry which is preliminary data.</text>
</comment>
<evidence type="ECO:0000256" key="1">
    <source>
        <dbReference type="SAM" id="Phobius"/>
    </source>
</evidence>
<evidence type="ECO:0000313" key="3">
    <source>
        <dbReference type="Proteomes" id="UP001499987"/>
    </source>
</evidence>
<gene>
    <name evidence="2" type="ORF">GCM10009663_38520</name>
</gene>
<proteinExistence type="predicted"/>
<feature type="transmembrane region" description="Helical" evidence="1">
    <location>
        <begin position="84"/>
        <end position="104"/>
    </location>
</feature>
<keyword evidence="1" id="KW-1133">Transmembrane helix</keyword>
<sequence length="141" mass="15027">MHVTTERTRPVSRRWALLPMGGVLLVAAAVYERTWVEPPHEYLLCKSPASLGAVFWVVVSVMIGAGLVCAIGVMHLVIDTPSRIAAPLVYAAIALTAVVGSDALDHAGAGIAARTAAEYRSAGSVCDYPMPAYRETPGWFF</sequence>
<protein>
    <submittedName>
        <fullName evidence="2">Uncharacterized protein</fullName>
    </submittedName>
</protein>
<organism evidence="2 3">
    <name type="scientific">Kitasatospora arboriphila</name>
    <dbReference type="NCBI Taxonomy" id="258052"/>
    <lineage>
        <taxon>Bacteria</taxon>
        <taxon>Bacillati</taxon>
        <taxon>Actinomycetota</taxon>
        <taxon>Actinomycetes</taxon>
        <taxon>Kitasatosporales</taxon>
        <taxon>Streptomycetaceae</taxon>
        <taxon>Kitasatospora</taxon>
    </lineage>
</organism>
<keyword evidence="1" id="KW-0812">Transmembrane</keyword>